<name>A0A8H4LCD8_9HYPO</name>
<feature type="repeat" description="ANK" evidence="3">
    <location>
        <begin position="9"/>
        <end position="41"/>
    </location>
</feature>
<dbReference type="SUPFAM" id="SSF48403">
    <property type="entry name" value="Ankyrin repeat"/>
    <property type="match status" value="1"/>
</dbReference>
<dbReference type="PROSITE" id="PS50297">
    <property type="entry name" value="ANK_REP_REGION"/>
    <property type="match status" value="2"/>
</dbReference>
<protein>
    <recommendedName>
        <fullName evidence="6">Ankyrin</fullName>
    </recommendedName>
</protein>
<dbReference type="Gene3D" id="1.25.40.20">
    <property type="entry name" value="Ankyrin repeat-containing domain"/>
    <property type="match status" value="2"/>
</dbReference>
<dbReference type="InterPro" id="IPR002110">
    <property type="entry name" value="Ankyrin_rpt"/>
</dbReference>
<accession>A0A8H4LCD8</accession>
<reference evidence="4 5" key="1">
    <citation type="submission" date="2020-01" db="EMBL/GenBank/DDBJ databases">
        <title>Identification and distribution of gene clusters putatively required for synthesis of sphingolipid metabolism inhibitors in phylogenetically diverse species of the filamentous fungus Fusarium.</title>
        <authorList>
            <person name="Kim H.-S."/>
            <person name="Busman M."/>
            <person name="Brown D.W."/>
            <person name="Divon H."/>
            <person name="Uhlig S."/>
            <person name="Proctor R.H."/>
        </authorList>
    </citation>
    <scope>NUCLEOTIDE SEQUENCE [LARGE SCALE GENOMIC DNA]</scope>
    <source>
        <strain evidence="4 5">NRRL 20459</strain>
    </source>
</reference>
<evidence type="ECO:0000256" key="1">
    <source>
        <dbReference type="ARBA" id="ARBA00022737"/>
    </source>
</evidence>
<proteinExistence type="predicted"/>
<dbReference type="SMART" id="SM00248">
    <property type="entry name" value="ANK"/>
    <property type="match status" value="6"/>
</dbReference>
<evidence type="ECO:0000313" key="5">
    <source>
        <dbReference type="Proteomes" id="UP000554235"/>
    </source>
</evidence>
<dbReference type="Pfam" id="PF00023">
    <property type="entry name" value="Ank"/>
    <property type="match status" value="1"/>
</dbReference>
<evidence type="ECO:0008006" key="6">
    <source>
        <dbReference type="Google" id="ProtNLM"/>
    </source>
</evidence>
<dbReference type="PANTHER" id="PTHR24166">
    <property type="entry name" value="ROLLING PEBBLES, ISOFORM B"/>
    <property type="match status" value="1"/>
</dbReference>
<keyword evidence="5" id="KW-1185">Reference proteome</keyword>
<keyword evidence="2 3" id="KW-0040">ANK repeat</keyword>
<gene>
    <name evidence="4" type="ORF">FALBO_8023</name>
</gene>
<dbReference type="Proteomes" id="UP000554235">
    <property type="component" value="Unassembled WGS sequence"/>
</dbReference>
<dbReference type="InterPro" id="IPR050889">
    <property type="entry name" value="Dendritic_Spine_Reg/Scaffold"/>
</dbReference>
<feature type="repeat" description="ANK" evidence="3">
    <location>
        <begin position="42"/>
        <end position="74"/>
    </location>
</feature>
<feature type="repeat" description="ANK" evidence="3">
    <location>
        <begin position="252"/>
        <end position="281"/>
    </location>
</feature>
<comment type="caution">
    <text evidence="4">The sequence shown here is derived from an EMBL/GenBank/DDBJ whole genome shotgun (WGS) entry which is preliminary data.</text>
</comment>
<organism evidence="4 5">
    <name type="scientific">Fusarium albosuccineum</name>
    <dbReference type="NCBI Taxonomy" id="1237068"/>
    <lineage>
        <taxon>Eukaryota</taxon>
        <taxon>Fungi</taxon>
        <taxon>Dikarya</taxon>
        <taxon>Ascomycota</taxon>
        <taxon>Pezizomycotina</taxon>
        <taxon>Sordariomycetes</taxon>
        <taxon>Hypocreomycetidae</taxon>
        <taxon>Hypocreales</taxon>
        <taxon>Nectriaceae</taxon>
        <taxon>Fusarium</taxon>
        <taxon>Fusarium decemcellulare species complex</taxon>
    </lineage>
</organism>
<sequence length="373" mass="41099">MPNTSENGHWNTPLHYAASVGNVYALNLLLRHGADVFAIDKYQSTALTVAARNGHLRVVKALINHGVPIECRNVDGYTAMALAVGRGHLDVVKLLDSASRFALAYTTVGGKNLASLAAIRGSPVATFRYLVSRGVNPQHCDRDGYCALNLARSNGELMSYLIQSRLVEPPRVPGLQEPKSPFARPAAENKIGLIKRLYLTLPLMQARTLIDRDGWVRGGALCEAAAANRVEAAEVLLALQADIEQDGSYFGTALMCAIACGKLDMTKLLVRRGAKLEYTDKNGTYRSGLLMSLPHPIITRWLLVGRFQDQKRLANDTFNSEAAFRPWSGKRPVGVVLKSWQRRRREESTFGFCVRLQQMRKQLLGKTISGELV</sequence>
<dbReference type="Pfam" id="PF12796">
    <property type="entry name" value="Ank_2"/>
    <property type="match status" value="1"/>
</dbReference>
<dbReference type="OrthoDB" id="194358at2759"/>
<dbReference type="InterPro" id="IPR036770">
    <property type="entry name" value="Ankyrin_rpt-contain_sf"/>
</dbReference>
<evidence type="ECO:0000313" key="4">
    <source>
        <dbReference type="EMBL" id="KAF4465133.1"/>
    </source>
</evidence>
<evidence type="ECO:0000256" key="3">
    <source>
        <dbReference type="PROSITE-ProRule" id="PRU00023"/>
    </source>
</evidence>
<keyword evidence="1" id="KW-0677">Repeat</keyword>
<dbReference type="PANTHER" id="PTHR24166:SF48">
    <property type="entry name" value="PROTEIN VAPYRIN"/>
    <property type="match status" value="1"/>
</dbReference>
<dbReference type="EMBL" id="JAADYS010001085">
    <property type="protein sequence ID" value="KAF4465133.1"/>
    <property type="molecule type" value="Genomic_DNA"/>
</dbReference>
<evidence type="ECO:0000256" key="2">
    <source>
        <dbReference type="ARBA" id="ARBA00023043"/>
    </source>
</evidence>
<dbReference type="PROSITE" id="PS50088">
    <property type="entry name" value="ANK_REPEAT"/>
    <property type="match status" value="3"/>
</dbReference>
<dbReference type="AlphaFoldDB" id="A0A8H4LCD8"/>